<feature type="repeat" description="TPR" evidence="1">
    <location>
        <begin position="79"/>
        <end position="112"/>
    </location>
</feature>
<accession>A0ABP1GHG4</accession>
<dbReference type="InterPro" id="IPR052769">
    <property type="entry name" value="TPR_domain_protein"/>
</dbReference>
<gene>
    <name evidence="3" type="primary">g12480</name>
    <name evidence="3" type="ORF">VP750_LOCUS11104</name>
</gene>
<reference evidence="3 4" key="1">
    <citation type="submission" date="2024-06" db="EMBL/GenBank/DDBJ databases">
        <authorList>
            <person name="Kraege A."/>
            <person name="Thomma B."/>
        </authorList>
    </citation>
    <scope>NUCLEOTIDE SEQUENCE [LARGE SCALE GENOMIC DNA]</scope>
</reference>
<feature type="compositionally biased region" description="Basic and acidic residues" evidence="2">
    <location>
        <begin position="71"/>
        <end position="86"/>
    </location>
</feature>
<comment type="caution">
    <text evidence="3">The sequence shown here is derived from an EMBL/GenBank/DDBJ whole genome shotgun (WGS) entry which is preliminary data.</text>
</comment>
<dbReference type="InterPro" id="IPR019734">
    <property type="entry name" value="TPR_rpt"/>
</dbReference>
<dbReference type="Pfam" id="PF13181">
    <property type="entry name" value="TPR_8"/>
    <property type="match status" value="1"/>
</dbReference>
<sequence>MSSSVVIEDVTDEHEHKNIGETASSEQKETEVEQPQDQQPAVTSNGAEPSANTAEAATRNQPPAPTPSPADNEKALKQAETLKQEGNKLYADDDLEPAVAKYEEALRIAPEGAKKQRAVYYANLAACHLKTKHFEDAVQDSTAALELEPEYVKALLRRAAAYEELDDLEHALADNTKIKELDPDNASASKSVQRLTPIVEDRREKMKNEMLGQLKDLGNTVLGKFGLSLDNFKTEKDPNTGSYSINFKQ</sequence>
<evidence type="ECO:0000313" key="3">
    <source>
        <dbReference type="EMBL" id="CAL5229198.1"/>
    </source>
</evidence>
<dbReference type="Proteomes" id="UP001497392">
    <property type="component" value="Unassembled WGS sequence"/>
</dbReference>
<dbReference type="PANTHER" id="PTHR46014">
    <property type="entry name" value="TETRATRICOPEPTIDE REPEAT PROTEIN 1"/>
    <property type="match status" value="1"/>
</dbReference>
<feature type="compositionally biased region" description="Polar residues" evidence="2">
    <location>
        <begin position="33"/>
        <end position="61"/>
    </location>
</feature>
<keyword evidence="4" id="KW-1185">Reference proteome</keyword>
<feature type="repeat" description="TPR" evidence="1">
    <location>
        <begin position="152"/>
        <end position="185"/>
    </location>
</feature>
<feature type="region of interest" description="Disordered" evidence="2">
    <location>
        <begin position="1"/>
        <end position="94"/>
    </location>
</feature>
<dbReference type="InterPro" id="IPR011990">
    <property type="entry name" value="TPR-like_helical_dom_sf"/>
</dbReference>
<dbReference type="SUPFAM" id="SSF48452">
    <property type="entry name" value="TPR-like"/>
    <property type="match status" value="1"/>
</dbReference>
<dbReference type="SMART" id="SM00028">
    <property type="entry name" value="TPR"/>
    <property type="match status" value="3"/>
</dbReference>
<name>A0ABP1GHG4_9CHLO</name>
<dbReference type="PANTHER" id="PTHR46014:SF1">
    <property type="entry name" value="TETRATRICOPEPTIDE REPEAT PROTEIN 1"/>
    <property type="match status" value="1"/>
</dbReference>
<evidence type="ECO:0000313" key="4">
    <source>
        <dbReference type="Proteomes" id="UP001497392"/>
    </source>
</evidence>
<dbReference type="Gene3D" id="1.25.40.10">
    <property type="entry name" value="Tetratricopeptide repeat domain"/>
    <property type="match status" value="1"/>
</dbReference>
<evidence type="ECO:0000256" key="1">
    <source>
        <dbReference type="PROSITE-ProRule" id="PRU00339"/>
    </source>
</evidence>
<dbReference type="PROSITE" id="PS50005">
    <property type="entry name" value="TPR"/>
    <property type="match status" value="3"/>
</dbReference>
<protein>
    <submittedName>
        <fullName evidence="3">G12480 protein</fullName>
    </submittedName>
</protein>
<keyword evidence="1" id="KW-0802">TPR repeat</keyword>
<organism evidence="3 4">
    <name type="scientific">Coccomyxa viridis</name>
    <dbReference type="NCBI Taxonomy" id="1274662"/>
    <lineage>
        <taxon>Eukaryota</taxon>
        <taxon>Viridiplantae</taxon>
        <taxon>Chlorophyta</taxon>
        <taxon>core chlorophytes</taxon>
        <taxon>Trebouxiophyceae</taxon>
        <taxon>Trebouxiophyceae incertae sedis</taxon>
        <taxon>Coccomyxaceae</taxon>
        <taxon>Coccomyxa</taxon>
    </lineage>
</organism>
<feature type="repeat" description="TPR" evidence="1">
    <location>
        <begin position="118"/>
        <end position="151"/>
    </location>
</feature>
<dbReference type="EMBL" id="CAXHTA020000020">
    <property type="protein sequence ID" value="CAL5229198.1"/>
    <property type="molecule type" value="Genomic_DNA"/>
</dbReference>
<proteinExistence type="predicted"/>
<evidence type="ECO:0000256" key="2">
    <source>
        <dbReference type="SAM" id="MobiDB-lite"/>
    </source>
</evidence>